<organism evidence="2 3">
    <name type="scientific">Trichoderma citrinoviride</name>
    <dbReference type="NCBI Taxonomy" id="58853"/>
    <lineage>
        <taxon>Eukaryota</taxon>
        <taxon>Fungi</taxon>
        <taxon>Dikarya</taxon>
        <taxon>Ascomycota</taxon>
        <taxon>Pezizomycotina</taxon>
        <taxon>Sordariomycetes</taxon>
        <taxon>Hypocreomycetidae</taxon>
        <taxon>Hypocreales</taxon>
        <taxon>Hypocreaceae</taxon>
        <taxon>Trichoderma</taxon>
    </lineage>
</organism>
<gene>
    <name evidence="2" type="ORF">BBK36DRAFT_1197598</name>
</gene>
<protein>
    <submittedName>
        <fullName evidence="2">Uncharacterized protein</fullName>
    </submittedName>
</protein>
<dbReference type="RefSeq" id="XP_024751014.1">
    <property type="nucleotide sequence ID" value="XM_024896993.1"/>
</dbReference>
<dbReference type="OrthoDB" id="4829551at2759"/>
<dbReference type="Proteomes" id="UP000241546">
    <property type="component" value="Unassembled WGS sequence"/>
</dbReference>
<feature type="compositionally biased region" description="Basic and acidic residues" evidence="1">
    <location>
        <begin position="61"/>
        <end position="70"/>
    </location>
</feature>
<evidence type="ECO:0000313" key="2">
    <source>
        <dbReference type="EMBL" id="PTB67694.1"/>
    </source>
</evidence>
<feature type="region of interest" description="Disordered" evidence="1">
    <location>
        <begin position="1"/>
        <end position="123"/>
    </location>
</feature>
<feature type="region of interest" description="Disordered" evidence="1">
    <location>
        <begin position="163"/>
        <end position="194"/>
    </location>
</feature>
<keyword evidence="3" id="KW-1185">Reference proteome</keyword>
<reference evidence="3" key="1">
    <citation type="submission" date="2016-07" db="EMBL/GenBank/DDBJ databases">
        <title>Multiple horizontal gene transfer events from other fungi enriched the ability of initially mycotrophic Trichoderma (Ascomycota) to feed on dead plant biomass.</title>
        <authorList>
            <consortium name="DOE Joint Genome Institute"/>
            <person name="Atanasova L."/>
            <person name="Chenthamara K."/>
            <person name="Zhang J."/>
            <person name="Grujic M."/>
            <person name="Henrissat B."/>
            <person name="Kuo A."/>
            <person name="Aerts A."/>
            <person name="Salamov A."/>
            <person name="Lipzen A."/>
            <person name="Labutti K."/>
            <person name="Barry K."/>
            <person name="Miao Y."/>
            <person name="Rahimi M.J."/>
            <person name="Shen Q."/>
            <person name="Grigoriev I.V."/>
            <person name="Kubicek C.P."/>
            <person name="Druzhinina I.S."/>
        </authorList>
    </citation>
    <scope>NUCLEOTIDE SEQUENCE [LARGE SCALE GENOMIC DNA]</scope>
    <source>
        <strain evidence="3">TUCIM 6016</strain>
    </source>
</reference>
<feature type="compositionally biased region" description="Basic and acidic residues" evidence="1">
    <location>
        <begin position="18"/>
        <end position="34"/>
    </location>
</feature>
<feature type="compositionally biased region" description="Polar residues" evidence="1">
    <location>
        <begin position="87"/>
        <end position="99"/>
    </location>
</feature>
<proteinExistence type="predicted"/>
<dbReference type="GeneID" id="36605111"/>
<evidence type="ECO:0000313" key="3">
    <source>
        <dbReference type="Proteomes" id="UP000241546"/>
    </source>
</evidence>
<accession>A0A2T4BED5</accession>
<name>A0A2T4BED5_9HYPO</name>
<dbReference type="AlphaFoldDB" id="A0A2T4BED5"/>
<dbReference type="EMBL" id="KZ680211">
    <property type="protein sequence ID" value="PTB67694.1"/>
    <property type="molecule type" value="Genomic_DNA"/>
</dbReference>
<sequence>MSLSPSSSRELVMGLDYSRADTKRAREGYMEPRVRNVAIANAMAHRSHGHHRSGSSTKRYRPSEGGEAVHHHSSSHRSSRELDSVLAQASVSSRGTSQDLALRPRRARTHQLPSPPPEDFPYRHGQVEPVPRAIGTQTSRDLQGFGAWCDPIASPQQQVFAGSPYSYEDAPQSTRSRRDSISIAPSTPRDRLLPMPELSPMPTHFVFCPCCVDEEDRINETWHMAGPEKMDTQRRLPLMDSRVSRSATCNRFQSSVSWNDMVPQTLGIIIQSS</sequence>
<evidence type="ECO:0000256" key="1">
    <source>
        <dbReference type="SAM" id="MobiDB-lite"/>
    </source>
</evidence>